<name>A0A8S4QJ01_9NEOP</name>
<dbReference type="EMBL" id="CAKXAJ010005040">
    <property type="protein sequence ID" value="CAH2208994.1"/>
    <property type="molecule type" value="Genomic_DNA"/>
</dbReference>
<gene>
    <name evidence="1" type="primary">jg7382</name>
    <name evidence="1" type="ORF">PAEG_LOCUS1438</name>
</gene>
<proteinExistence type="predicted"/>
<dbReference type="PANTHER" id="PTHR47331">
    <property type="entry name" value="PHD-TYPE DOMAIN-CONTAINING PROTEIN"/>
    <property type="match status" value="1"/>
</dbReference>
<dbReference type="PANTHER" id="PTHR47331:SF1">
    <property type="entry name" value="GAG-LIKE PROTEIN"/>
    <property type="match status" value="1"/>
</dbReference>
<dbReference type="AlphaFoldDB" id="A0A8S4QJ01"/>
<dbReference type="OrthoDB" id="8123403at2759"/>
<protein>
    <submittedName>
        <fullName evidence="1">Jg7382 protein</fullName>
    </submittedName>
</protein>
<accession>A0A8S4QJ01</accession>
<dbReference type="Proteomes" id="UP000838756">
    <property type="component" value="Unassembled WGS sequence"/>
</dbReference>
<sequence length="359" mass="40131">DTGSQNNFITCNAAQCLKLKPIPCDSNVQGLGGAAAEINGIIHCPIGTNNRSVFDVDMYVMSKICGDQPVAKLQTHGFSHIAELHLADPGFDIPGPIDVLLGADVFADSLLGERIKGDARQPLAINSLFGWLLLGRTPLITSSLLRVTTNSDELASIVQKFWELDLIPNASPLTPQEVACERAYIAEHYRDSSGRYGVHLPFKDNVEPSFVGSRDVAVRRFKAIERRLTREPVLHQQYTEFMEDYLRSGHMSSVAVKDLNLGRYYPTMCDKARQRDQVRVVFDASAQDVNHKSLNSTLLTGPKLESNIAEVLLRFRFMRLSFWLIFVKCIDKSGSLSTIGIIRELYGDRNRIKSYRNID</sequence>
<feature type="non-terminal residue" evidence="1">
    <location>
        <position position="1"/>
    </location>
</feature>
<dbReference type="Gene3D" id="2.40.70.10">
    <property type="entry name" value="Acid Proteases"/>
    <property type="match status" value="1"/>
</dbReference>
<dbReference type="InterPro" id="IPR021109">
    <property type="entry name" value="Peptidase_aspartic_dom_sf"/>
</dbReference>
<keyword evidence="2" id="KW-1185">Reference proteome</keyword>
<evidence type="ECO:0000313" key="1">
    <source>
        <dbReference type="EMBL" id="CAH2208994.1"/>
    </source>
</evidence>
<reference evidence="1" key="1">
    <citation type="submission" date="2022-03" db="EMBL/GenBank/DDBJ databases">
        <authorList>
            <person name="Lindestad O."/>
        </authorList>
    </citation>
    <scope>NUCLEOTIDE SEQUENCE</scope>
</reference>
<organism evidence="1 2">
    <name type="scientific">Pararge aegeria aegeria</name>
    <dbReference type="NCBI Taxonomy" id="348720"/>
    <lineage>
        <taxon>Eukaryota</taxon>
        <taxon>Metazoa</taxon>
        <taxon>Ecdysozoa</taxon>
        <taxon>Arthropoda</taxon>
        <taxon>Hexapoda</taxon>
        <taxon>Insecta</taxon>
        <taxon>Pterygota</taxon>
        <taxon>Neoptera</taxon>
        <taxon>Endopterygota</taxon>
        <taxon>Lepidoptera</taxon>
        <taxon>Glossata</taxon>
        <taxon>Ditrysia</taxon>
        <taxon>Papilionoidea</taxon>
        <taxon>Nymphalidae</taxon>
        <taxon>Satyrinae</taxon>
        <taxon>Satyrini</taxon>
        <taxon>Parargina</taxon>
        <taxon>Pararge</taxon>
    </lineage>
</organism>
<comment type="caution">
    <text evidence="1">The sequence shown here is derived from an EMBL/GenBank/DDBJ whole genome shotgun (WGS) entry which is preliminary data.</text>
</comment>
<evidence type="ECO:0000313" key="2">
    <source>
        <dbReference type="Proteomes" id="UP000838756"/>
    </source>
</evidence>